<feature type="transmembrane region" description="Helical" evidence="8">
    <location>
        <begin position="296"/>
        <end position="318"/>
    </location>
</feature>
<feature type="transmembrane region" description="Helical" evidence="8">
    <location>
        <begin position="63"/>
        <end position="83"/>
    </location>
</feature>
<keyword evidence="11" id="KW-1185">Reference proteome</keyword>
<feature type="transmembrane region" description="Helical" evidence="8">
    <location>
        <begin position="265"/>
        <end position="289"/>
    </location>
</feature>
<feature type="domain" description="Major facilitator superfamily (MFS) profile" evidence="9">
    <location>
        <begin position="1"/>
        <end position="420"/>
    </location>
</feature>
<evidence type="ECO:0000313" key="10">
    <source>
        <dbReference type="EMBL" id="EZA51674.1"/>
    </source>
</evidence>
<dbReference type="PROSITE" id="PS00217">
    <property type="entry name" value="SUGAR_TRANSPORT_2"/>
    <property type="match status" value="1"/>
</dbReference>
<evidence type="ECO:0000256" key="6">
    <source>
        <dbReference type="ARBA" id="ARBA00022989"/>
    </source>
</evidence>
<keyword evidence="3" id="KW-1003">Cell membrane</keyword>
<evidence type="ECO:0000259" key="9">
    <source>
        <dbReference type="PROSITE" id="PS50850"/>
    </source>
</evidence>
<dbReference type="PANTHER" id="PTHR48021">
    <property type="match status" value="1"/>
</dbReference>
<dbReference type="PROSITE" id="PS50850">
    <property type="entry name" value="MFS"/>
    <property type="match status" value="1"/>
</dbReference>
<feature type="transmembrane region" description="Helical" evidence="8">
    <location>
        <begin position="34"/>
        <end position="56"/>
    </location>
</feature>
<evidence type="ECO:0000313" key="11">
    <source>
        <dbReference type="Proteomes" id="UP000053097"/>
    </source>
</evidence>
<evidence type="ECO:0000256" key="4">
    <source>
        <dbReference type="ARBA" id="ARBA00022597"/>
    </source>
</evidence>
<dbReference type="InterPro" id="IPR036259">
    <property type="entry name" value="MFS_trans_sf"/>
</dbReference>
<evidence type="ECO:0000256" key="7">
    <source>
        <dbReference type="ARBA" id="ARBA00023136"/>
    </source>
</evidence>
<organism evidence="10 11">
    <name type="scientific">Ooceraea biroi</name>
    <name type="common">Clonal raider ant</name>
    <name type="synonym">Cerapachys biroi</name>
    <dbReference type="NCBI Taxonomy" id="2015173"/>
    <lineage>
        <taxon>Eukaryota</taxon>
        <taxon>Metazoa</taxon>
        <taxon>Ecdysozoa</taxon>
        <taxon>Arthropoda</taxon>
        <taxon>Hexapoda</taxon>
        <taxon>Insecta</taxon>
        <taxon>Pterygota</taxon>
        <taxon>Neoptera</taxon>
        <taxon>Endopterygota</taxon>
        <taxon>Hymenoptera</taxon>
        <taxon>Apocrita</taxon>
        <taxon>Aculeata</taxon>
        <taxon>Formicoidea</taxon>
        <taxon>Formicidae</taxon>
        <taxon>Dorylinae</taxon>
        <taxon>Ooceraea</taxon>
    </lineage>
</organism>
<dbReference type="SUPFAM" id="SSF103473">
    <property type="entry name" value="MFS general substrate transporter"/>
    <property type="match status" value="1"/>
</dbReference>
<dbReference type="InterPro" id="IPR020846">
    <property type="entry name" value="MFS_dom"/>
</dbReference>
<feature type="transmembrane region" description="Helical" evidence="8">
    <location>
        <begin position="89"/>
        <end position="109"/>
    </location>
</feature>
<dbReference type="EMBL" id="KK107373">
    <property type="protein sequence ID" value="EZA51674.1"/>
    <property type="molecule type" value="Genomic_DNA"/>
</dbReference>
<evidence type="ECO:0000256" key="1">
    <source>
        <dbReference type="ARBA" id="ARBA00004651"/>
    </source>
</evidence>
<keyword evidence="5 8" id="KW-0812">Transmembrane</keyword>
<feature type="transmembrane region" description="Helical" evidence="8">
    <location>
        <begin position="146"/>
        <end position="167"/>
    </location>
</feature>
<dbReference type="Pfam" id="PF00083">
    <property type="entry name" value="Sugar_tr"/>
    <property type="match status" value="1"/>
</dbReference>
<dbReference type="Gene3D" id="1.20.1250.20">
    <property type="entry name" value="MFS general substrate transporter like domains"/>
    <property type="match status" value="1"/>
</dbReference>
<feature type="transmembrane region" description="Helical" evidence="8">
    <location>
        <begin position="121"/>
        <end position="140"/>
    </location>
</feature>
<accession>A0A026W9I2</accession>
<dbReference type="GO" id="GO:0022857">
    <property type="term" value="F:transmembrane transporter activity"/>
    <property type="evidence" value="ECO:0007669"/>
    <property type="project" value="InterPro"/>
</dbReference>
<feature type="non-terminal residue" evidence="10">
    <location>
        <position position="1"/>
    </location>
</feature>
<dbReference type="PANTHER" id="PTHR48021:SF1">
    <property type="entry name" value="GH07001P-RELATED"/>
    <property type="match status" value="1"/>
</dbReference>
<evidence type="ECO:0000256" key="3">
    <source>
        <dbReference type="ARBA" id="ARBA00022475"/>
    </source>
</evidence>
<proteinExistence type="predicted"/>
<feature type="transmembrane region" description="Helical" evidence="8">
    <location>
        <begin position="396"/>
        <end position="416"/>
    </location>
</feature>
<dbReference type="GO" id="GO:0005886">
    <property type="term" value="C:plasma membrane"/>
    <property type="evidence" value="ECO:0007669"/>
    <property type="project" value="UniProtKB-SubCell"/>
</dbReference>
<dbReference type="InterPro" id="IPR005828">
    <property type="entry name" value="MFS_sugar_transport-like"/>
</dbReference>
<dbReference type="AlphaFoldDB" id="A0A026W9I2"/>
<feature type="transmembrane region" description="Helical" evidence="8">
    <location>
        <begin position="230"/>
        <end position="253"/>
    </location>
</feature>
<dbReference type="InterPro" id="IPR005829">
    <property type="entry name" value="Sugar_transporter_CS"/>
</dbReference>
<comment type="subcellular location">
    <subcellularLocation>
        <location evidence="1">Cell membrane</location>
        <topology evidence="1">Multi-pass membrane protein</topology>
    </subcellularLocation>
</comment>
<name>A0A026W9I2_OOCBI</name>
<dbReference type="OMA" id="CLVFTTC"/>
<dbReference type="FunFam" id="1.20.1250.20:FF:000218">
    <property type="entry name" value="facilitated trehalose transporter Tret1"/>
    <property type="match status" value="1"/>
</dbReference>
<dbReference type="InterPro" id="IPR050549">
    <property type="entry name" value="MFS_Trehalose_Transporter"/>
</dbReference>
<evidence type="ECO:0000256" key="8">
    <source>
        <dbReference type="SAM" id="Phobius"/>
    </source>
</evidence>
<evidence type="ECO:0000256" key="2">
    <source>
        <dbReference type="ARBA" id="ARBA00022448"/>
    </source>
</evidence>
<protein>
    <submittedName>
        <fullName evidence="10">Facilitated trehalose transporter Tret1</fullName>
    </submittedName>
</protein>
<dbReference type="Proteomes" id="UP000053097">
    <property type="component" value="Unassembled WGS sequence"/>
</dbReference>
<dbReference type="OrthoDB" id="6133115at2759"/>
<sequence>LLCISIGLGVGWTSPYLALLTGDDPPFPVTHEEASWIASLLPLGRLFGAIIGSLFVEYLGSKMSLFLTGLPLIVGWTCIIVATSVTWLYVFRILAGMSMGMLFTCYPLYIGEISAPSIRGALVGLIINGMPLGTLFGNIMGPNLLMTYYGIISLIVTLIYVGTFPFLPHSPHYFIQRNNMERAEKAMQWYHRKADVRYELEDIEQFVQATRAVTLRKRFKQIKEPKNRRSFTIIILLFTFMQLSGLNTIIFYMEIILREAMVTSIAPSSLVVIANAIGIIFGCLGAYCIDRYSRRILLAISSLSVMISMLLLGLHFLLLDCGYDPGDFEWLVILSVLIFTLLCFGLVPVPSTMLSELFTSDLKSTAGFVSSSTSAIFSFIATKTYQPLVNIMRHQYVFWIYAAIMMISLVYSLIWIPETKGKTLQVNLLR</sequence>
<keyword evidence="7 8" id="KW-0472">Membrane</keyword>
<feature type="transmembrane region" description="Helical" evidence="8">
    <location>
        <begin position="330"/>
        <end position="350"/>
    </location>
</feature>
<keyword evidence="6 8" id="KW-1133">Transmembrane helix</keyword>
<reference evidence="10 11" key="1">
    <citation type="journal article" date="2014" name="Curr. Biol.">
        <title>The genome of the clonal raider ant Cerapachys biroi.</title>
        <authorList>
            <person name="Oxley P.R."/>
            <person name="Ji L."/>
            <person name="Fetter-Pruneda I."/>
            <person name="McKenzie S.K."/>
            <person name="Li C."/>
            <person name="Hu H."/>
            <person name="Zhang G."/>
            <person name="Kronauer D.J."/>
        </authorList>
    </citation>
    <scope>NUCLEOTIDE SEQUENCE [LARGE SCALE GENOMIC DNA]</scope>
</reference>
<keyword evidence="2" id="KW-0813">Transport</keyword>
<gene>
    <name evidence="10" type="ORF">X777_08858</name>
</gene>
<evidence type="ECO:0000256" key="5">
    <source>
        <dbReference type="ARBA" id="ARBA00022692"/>
    </source>
</evidence>
<keyword evidence="4" id="KW-0762">Sugar transport</keyword>